<dbReference type="Proteomes" id="UP000076532">
    <property type="component" value="Unassembled WGS sequence"/>
</dbReference>
<keyword evidence="1" id="KW-0472">Membrane</keyword>
<evidence type="ECO:0000313" key="3">
    <source>
        <dbReference type="Proteomes" id="UP000076532"/>
    </source>
</evidence>
<evidence type="ECO:0000256" key="1">
    <source>
        <dbReference type="SAM" id="Phobius"/>
    </source>
</evidence>
<dbReference type="AlphaFoldDB" id="A0A166E686"/>
<name>A0A166E686_9AGAM</name>
<feature type="transmembrane region" description="Helical" evidence="1">
    <location>
        <begin position="272"/>
        <end position="295"/>
    </location>
</feature>
<keyword evidence="1" id="KW-1133">Transmembrane helix</keyword>
<evidence type="ECO:0000313" key="2">
    <source>
        <dbReference type="EMBL" id="KZP15436.1"/>
    </source>
</evidence>
<accession>A0A166E686</accession>
<protein>
    <submittedName>
        <fullName evidence="2">Uncharacterized protein</fullName>
    </submittedName>
</protein>
<dbReference type="STRING" id="436010.A0A166E686"/>
<sequence>MSLICGGEDTRCSSVRSSKSTAQSSSASMFIGGRFLIGMDLTFADNVAPILVTPKSGPPTTHTRSRSTIPGPGGLPRFCRNCPPRHPDDILACYHADDDDVRYEFNDIKATIELDRPVNANVDWKLFFATPGNKKRMRVIVACWLVRLLPSRPTLLPPSRPTLLPPSRPTLLPPSRPILPLPIPILFSPSSLFLPLCPQWSGNGLVSYYLDKVLDQISTMSPAIQLLINGIPPSGTASGRSSPRRSSTSSGAASPMIAFIFLFYAAHDLAFAPLIASYTIVYVVWLAFEGVFIYFNILETKNLALEETVERLE</sequence>
<feature type="transmembrane region" description="Helical" evidence="1">
    <location>
        <begin position="248"/>
        <end position="266"/>
    </location>
</feature>
<keyword evidence="1" id="KW-0812">Transmembrane</keyword>
<keyword evidence="3" id="KW-1185">Reference proteome</keyword>
<dbReference type="EMBL" id="KV417604">
    <property type="protein sequence ID" value="KZP15436.1"/>
    <property type="molecule type" value="Genomic_DNA"/>
</dbReference>
<organism evidence="2 3">
    <name type="scientific">Athelia psychrophila</name>
    <dbReference type="NCBI Taxonomy" id="1759441"/>
    <lineage>
        <taxon>Eukaryota</taxon>
        <taxon>Fungi</taxon>
        <taxon>Dikarya</taxon>
        <taxon>Basidiomycota</taxon>
        <taxon>Agaricomycotina</taxon>
        <taxon>Agaricomycetes</taxon>
        <taxon>Agaricomycetidae</taxon>
        <taxon>Atheliales</taxon>
        <taxon>Atheliaceae</taxon>
        <taxon>Athelia</taxon>
    </lineage>
</organism>
<dbReference type="OrthoDB" id="6133115at2759"/>
<proteinExistence type="predicted"/>
<gene>
    <name evidence="2" type="ORF">FIBSPDRAFT_958773</name>
</gene>
<reference evidence="2 3" key="1">
    <citation type="journal article" date="2016" name="Mol. Biol. Evol.">
        <title>Comparative Genomics of Early-Diverging Mushroom-Forming Fungi Provides Insights into the Origins of Lignocellulose Decay Capabilities.</title>
        <authorList>
            <person name="Nagy L.G."/>
            <person name="Riley R."/>
            <person name="Tritt A."/>
            <person name="Adam C."/>
            <person name="Daum C."/>
            <person name="Floudas D."/>
            <person name="Sun H."/>
            <person name="Yadav J.S."/>
            <person name="Pangilinan J."/>
            <person name="Larsson K.H."/>
            <person name="Matsuura K."/>
            <person name="Barry K."/>
            <person name="Labutti K."/>
            <person name="Kuo R."/>
            <person name="Ohm R.A."/>
            <person name="Bhattacharya S.S."/>
            <person name="Shirouzu T."/>
            <person name="Yoshinaga Y."/>
            <person name="Martin F.M."/>
            <person name="Grigoriev I.V."/>
            <person name="Hibbett D.S."/>
        </authorList>
    </citation>
    <scope>NUCLEOTIDE SEQUENCE [LARGE SCALE GENOMIC DNA]</scope>
    <source>
        <strain evidence="2 3">CBS 109695</strain>
    </source>
</reference>